<comment type="subcellular location">
    <subcellularLocation>
        <location evidence="1">Cell membrane</location>
        <topology evidence="1">Multi-pass membrane protein</topology>
    </subcellularLocation>
</comment>
<keyword evidence="5 9" id="KW-0812">Transmembrane</keyword>
<evidence type="ECO:0000256" key="7">
    <source>
        <dbReference type="ARBA" id="ARBA00023136"/>
    </source>
</evidence>
<dbReference type="InterPro" id="IPR056785">
    <property type="entry name" value="YkcA/B-like_C"/>
</dbReference>
<feature type="compositionally biased region" description="Gly residues" evidence="8">
    <location>
        <begin position="340"/>
        <end position="364"/>
    </location>
</feature>
<feature type="transmembrane region" description="Helical" evidence="9">
    <location>
        <begin position="472"/>
        <end position="493"/>
    </location>
</feature>
<proteinExistence type="predicted"/>
<dbReference type="Proteomes" id="UP000237798">
    <property type="component" value="Unassembled WGS sequence"/>
</dbReference>
<sequence length="767" mass="81558">MKNIKFTRERFALFAIILISAVLNFANLGIEGYGNSYYAAGVKSMLASFRNFFFVASDPGGFVSLDKPPLGFWIQAISAKIFGFSGWSILLPQALAGVISVVVLYYIVKRSFGKISALISALCLAITPVFVAASRNNTIDNLLVMTLLFACMFLSRAAEKGKFKYLLISLVLVGVGFNIKMLQAYMVIPAIYITYLISTAAPLKKRLKHLIVSTVVLVAVSLCWAFAVDMVPSSSRPFVGSSTNNTVMELIFGHNGLERLSSTNGGMGGGPGGNRQEGNRNSFRQNSSSSNTQNMPQNGNNPGGAMMQPPGGSSGTGGGQFQNGSSGENGGNQSQMPPGAGEGMGGAQGRGTGGPGGNGLSGNFGGQTEAGVTRLFSKNVLSDQIVWFLPLSIFGFIAAAIVEKLKFPFDSKKKLDLVMWILWLLPEFIYFSYTKGLFHQYYLTMMAPPIAALSGIGITYMWKLYRESGAKAWLLPAAFIVEGLVHLLMLSYFASSLPAAAKGAIIAAVTLCFASSALLIIYRLIKRDNLNVGKNINFAKALSVLALVGILVTPALGSSAAVVHGVNGSMPAAGLELLSNSSSGDFMRNSGGRNGSSSENKKLIEFLDSHVENERYALVVSSSNAGASMIIESGKSIMPLGGFSGSDKILTLNQFKEMVKKGEIRYVLTGGMGRDSQDIMSWVQKNGKLVPESQWKNTTSSGSSATEETGKAEGTNEISGTDEAANTSRSDGTNEDNNVENKNSWGNGFGGMGMNSQSLYDLKGTIK</sequence>
<gene>
    <name evidence="12" type="primary">arnT</name>
    <name evidence="12" type="ORF">CLLU_00130</name>
</gene>
<feature type="compositionally biased region" description="Gly residues" evidence="8">
    <location>
        <begin position="265"/>
        <end position="275"/>
    </location>
</feature>
<keyword evidence="2" id="KW-1003">Cell membrane</keyword>
<dbReference type="OrthoDB" id="9810398at2"/>
<keyword evidence="6 9" id="KW-1133">Transmembrane helix</keyword>
<evidence type="ECO:0000256" key="9">
    <source>
        <dbReference type="SAM" id="Phobius"/>
    </source>
</evidence>
<feature type="region of interest" description="Disordered" evidence="8">
    <location>
        <begin position="261"/>
        <end position="364"/>
    </location>
</feature>
<feature type="transmembrane region" description="Helical" evidence="9">
    <location>
        <begin position="163"/>
        <end position="179"/>
    </location>
</feature>
<feature type="domain" description="Putative mannosyltransferase YkcA/B-like C-terminal" evidence="11">
    <location>
        <begin position="603"/>
        <end position="686"/>
    </location>
</feature>
<reference evidence="12 13" key="1">
    <citation type="submission" date="2018-03" db="EMBL/GenBank/DDBJ databases">
        <title>Genome sequence of Clostridium luticellarii DSM 29923.</title>
        <authorList>
            <person name="Poehlein A."/>
            <person name="Daniel R."/>
        </authorList>
    </citation>
    <scope>NUCLEOTIDE SEQUENCE [LARGE SCALE GENOMIC DNA]</scope>
    <source>
        <strain evidence="12 13">DSM 29923</strain>
    </source>
</reference>
<evidence type="ECO:0000256" key="1">
    <source>
        <dbReference type="ARBA" id="ARBA00004651"/>
    </source>
</evidence>
<dbReference type="GO" id="GO:0010041">
    <property type="term" value="P:response to iron(III) ion"/>
    <property type="evidence" value="ECO:0007669"/>
    <property type="project" value="TreeGrafter"/>
</dbReference>
<dbReference type="PANTHER" id="PTHR33908:SF3">
    <property type="entry name" value="UNDECAPRENYL PHOSPHATE-ALPHA-4-AMINO-4-DEOXY-L-ARABINOSE ARABINOSYL TRANSFERASE"/>
    <property type="match status" value="1"/>
</dbReference>
<dbReference type="EMBL" id="PVXP01000001">
    <property type="protein sequence ID" value="PRR86847.1"/>
    <property type="molecule type" value="Genomic_DNA"/>
</dbReference>
<feature type="transmembrane region" description="Helical" evidence="9">
    <location>
        <begin position="210"/>
        <end position="228"/>
    </location>
</feature>
<feature type="transmembrane region" description="Helical" evidence="9">
    <location>
        <begin position="537"/>
        <end position="557"/>
    </location>
</feature>
<name>A0A2T0BSJ5_9CLOT</name>
<dbReference type="InterPro" id="IPR050297">
    <property type="entry name" value="LipidA_mod_glycosyltrf_83"/>
</dbReference>
<dbReference type="PANTHER" id="PTHR33908">
    <property type="entry name" value="MANNOSYLTRANSFERASE YKCB-RELATED"/>
    <property type="match status" value="1"/>
</dbReference>
<protein>
    <submittedName>
        <fullName evidence="12">Undecaprenyl phosphate-alpha-4-amino-4-deoxy-L-arabinose arabinosyl transferase</fullName>
        <ecNumber evidence="12">2.4.2.43</ecNumber>
    </submittedName>
</protein>
<accession>A0A2T0BSJ5</accession>
<feature type="compositionally biased region" description="Polar residues" evidence="8">
    <location>
        <begin position="716"/>
        <end position="731"/>
    </location>
</feature>
<evidence type="ECO:0000256" key="6">
    <source>
        <dbReference type="ARBA" id="ARBA00022989"/>
    </source>
</evidence>
<dbReference type="GO" id="GO:0005886">
    <property type="term" value="C:plasma membrane"/>
    <property type="evidence" value="ECO:0007669"/>
    <property type="project" value="UniProtKB-SubCell"/>
</dbReference>
<dbReference type="Pfam" id="PF13231">
    <property type="entry name" value="PMT_2"/>
    <property type="match status" value="1"/>
</dbReference>
<feature type="transmembrane region" description="Helical" evidence="9">
    <location>
        <begin position="89"/>
        <end position="108"/>
    </location>
</feature>
<evidence type="ECO:0000259" key="10">
    <source>
        <dbReference type="Pfam" id="PF13231"/>
    </source>
</evidence>
<keyword evidence="3 12" id="KW-0328">Glycosyltransferase</keyword>
<dbReference type="InterPro" id="IPR038731">
    <property type="entry name" value="RgtA/B/C-like"/>
</dbReference>
<dbReference type="AlphaFoldDB" id="A0A2T0BSJ5"/>
<dbReference type="RefSeq" id="WP_106007548.1">
    <property type="nucleotide sequence ID" value="NZ_JALCPJ010000027.1"/>
</dbReference>
<organism evidence="12 13">
    <name type="scientific">Clostridium luticellarii</name>
    <dbReference type="NCBI Taxonomy" id="1691940"/>
    <lineage>
        <taxon>Bacteria</taxon>
        <taxon>Bacillati</taxon>
        <taxon>Bacillota</taxon>
        <taxon>Clostridia</taxon>
        <taxon>Eubacteriales</taxon>
        <taxon>Clostridiaceae</taxon>
        <taxon>Clostridium</taxon>
    </lineage>
</organism>
<evidence type="ECO:0000256" key="2">
    <source>
        <dbReference type="ARBA" id="ARBA00022475"/>
    </source>
</evidence>
<evidence type="ECO:0000313" key="12">
    <source>
        <dbReference type="EMBL" id="PRR86847.1"/>
    </source>
</evidence>
<feature type="domain" description="Glycosyltransferase RgtA/B/C/D-like" evidence="10">
    <location>
        <begin position="66"/>
        <end position="224"/>
    </location>
</feature>
<feature type="transmembrane region" description="Helical" evidence="9">
    <location>
        <begin position="439"/>
        <end position="460"/>
    </location>
</feature>
<keyword evidence="7 9" id="KW-0472">Membrane</keyword>
<evidence type="ECO:0000256" key="5">
    <source>
        <dbReference type="ARBA" id="ARBA00022692"/>
    </source>
</evidence>
<evidence type="ECO:0000256" key="3">
    <source>
        <dbReference type="ARBA" id="ARBA00022676"/>
    </source>
</evidence>
<feature type="transmembrane region" description="Helical" evidence="9">
    <location>
        <begin position="139"/>
        <end position="156"/>
    </location>
</feature>
<dbReference type="GO" id="GO:0009103">
    <property type="term" value="P:lipopolysaccharide biosynthetic process"/>
    <property type="evidence" value="ECO:0007669"/>
    <property type="project" value="UniProtKB-ARBA"/>
</dbReference>
<dbReference type="GO" id="GO:0103015">
    <property type="term" value="F:4-amino-4-deoxy-L-arabinose transferase activity"/>
    <property type="evidence" value="ECO:0007669"/>
    <property type="project" value="UniProtKB-EC"/>
</dbReference>
<comment type="caution">
    <text evidence="12">The sequence shown here is derived from an EMBL/GenBank/DDBJ whole genome shotgun (WGS) entry which is preliminary data.</text>
</comment>
<evidence type="ECO:0000313" key="13">
    <source>
        <dbReference type="Proteomes" id="UP000237798"/>
    </source>
</evidence>
<feature type="transmembrane region" description="Helical" evidence="9">
    <location>
        <begin position="385"/>
        <end position="403"/>
    </location>
</feature>
<keyword evidence="13" id="KW-1185">Reference proteome</keyword>
<evidence type="ECO:0000256" key="8">
    <source>
        <dbReference type="SAM" id="MobiDB-lite"/>
    </source>
</evidence>
<feature type="compositionally biased region" description="Low complexity" evidence="8">
    <location>
        <begin position="322"/>
        <end position="335"/>
    </location>
</feature>
<feature type="compositionally biased region" description="Low complexity" evidence="8">
    <location>
        <begin position="276"/>
        <end position="311"/>
    </location>
</feature>
<keyword evidence="4 12" id="KW-0808">Transferase</keyword>
<feature type="transmembrane region" description="Helical" evidence="9">
    <location>
        <begin position="12"/>
        <end position="30"/>
    </location>
</feature>
<feature type="compositionally biased region" description="Gly residues" evidence="8">
    <location>
        <begin position="312"/>
        <end position="321"/>
    </location>
</feature>
<dbReference type="EC" id="2.4.2.43" evidence="12"/>
<evidence type="ECO:0000256" key="4">
    <source>
        <dbReference type="ARBA" id="ARBA00022679"/>
    </source>
</evidence>
<feature type="compositionally biased region" description="Low complexity" evidence="8">
    <location>
        <begin position="698"/>
        <end position="707"/>
    </location>
</feature>
<evidence type="ECO:0000259" key="11">
    <source>
        <dbReference type="Pfam" id="PF24878"/>
    </source>
</evidence>
<feature type="transmembrane region" description="Helical" evidence="9">
    <location>
        <begin position="505"/>
        <end position="525"/>
    </location>
</feature>
<feature type="region of interest" description="Disordered" evidence="8">
    <location>
        <begin position="690"/>
        <end position="767"/>
    </location>
</feature>
<feature type="transmembrane region" description="Helical" evidence="9">
    <location>
        <begin position="115"/>
        <end position="133"/>
    </location>
</feature>
<dbReference type="Pfam" id="PF24878">
    <property type="entry name" value="YkcB_C"/>
    <property type="match status" value="1"/>
</dbReference>